<accession>A0A6S6UCV3</accession>
<dbReference type="PANTHER" id="PTHR31649">
    <property type="entry name" value="AGAP009604-PA"/>
    <property type="match status" value="1"/>
</dbReference>
<dbReference type="InterPro" id="IPR006616">
    <property type="entry name" value="DM9_repeat"/>
</dbReference>
<keyword evidence="1" id="KW-0732">Signal</keyword>
<protein>
    <recommendedName>
        <fullName evidence="3">DUF3421 domain-containing protein</fullName>
    </recommendedName>
</protein>
<sequence>MRKQAIFSIITATLLSTAFTTAQAGWVSASNGTVPAGALESGNEANGAKLYACRAQHNGGMHPGKVRSAFRACNIGWGGKEIAVSNYQVYVIWQQAQNGQVPAGAVAGGQEANGEKLYICRGNYQGGVHSGKVRGAFGGCNISWGGKEVKINPYQVLVH</sequence>
<feature type="signal peptide" evidence="1">
    <location>
        <begin position="1"/>
        <end position="24"/>
    </location>
</feature>
<feature type="chain" id="PRO_5028274659" description="DUF3421 domain-containing protein" evidence="1">
    <location>
        <begin position="25"/>
        <end position="159"/>
    </location>
</feature>
<dbReference type="AlphaFoldDB" id="A0A6S6UCV3"/>
<gene>
    <name evidence="2" type="ORF">HELGO_WM25911</name>
</gene>
<dbReference type="Pfam" id="PF11901">
    <property type="entry name" value="DM9"/>
    <property type="match status" value="1"/>
</dbReference>
<dbReference type="SMART" id="SM00696">
    <property type="entry name" value="DM9"/>
    <property type="match status" value="2"/>
</dbReference>
<proteinExistence type="predicted"/>
<dbReference type="EMBL" id="CACVAV010000412">
    <property type="protein sequence ID" value="CAA6825978.1"/>
    <property type="molecule type" value="Genomic_DNA"/>
</dbReference>
<evidence type="ECO:0000256" key="1">
    <source>
        <dbReference type="SAM" id="SignalP"/>
    </source>
</evidence>
<evidence type="ECO:0008006" key="3">
    <source>
        <dbReference type="Google" id="ProtNLM"/>
    </source>
</evidence>
<name>A0A6S6UCV3_9GAMM</name>
<dbReference type="PANTHER" id="PTHR31649:SF1">
    <property type="entry name" value="FARNESOIC ACID O-METHYL TRANSFERASE DOMAIN-CONTAINING PROTEIN"/>
    <property type="match status" value="1"/>
</dbReference>
<reference evidence="2" key="1">
    <citation type="submission" date="2020-01" db="EMBL/GenBank/DDBJ databases">
        <authorList>
            <person name="Meier V. D."/>
            <person name="Meier V D."/>
        </authorList>
    </citation>
    <scope>NUCLEOTIDE SEQUENCE</scope>
    <source>
        <strain evidence="2">HLG_WM_MAG_08</strain>
    </source>
</reference>
<evidence type="ECO:0000313" key="2">
    <source>
        <dbReference type="EMBL" id="CAA6825978.1"/>
    </source>
</evidence>
<organism evidence="2">
    <name type="scientific">uncultured Thiotrichaceae bacterium</name>
    <dbReference type="NCBI Taxonomy" id="298394"/>
    <lineage>
        <taxon>Bacteria</taxon>
        <taxon>Pseudomonadati</taxon>
        <taxon>Pseudomonadota</taxon>
        <taxon>Gammaproteobacteria</taxon>
        <taxon>Thiotrichales</taxon>
        <taxon>Thiotrichaceae</taxon>
        <taxon>environmental samples</taxon>
    </lineage>
</organism>